<sequence>MSDGPPAFPQPVAGFRALDALKERANVAAQKKRQAADGGAVLPIQVKGLEQMRDSASIPYCHIQNAAIGRGGKPGVLQRH</sequence>
<dbReference type="EMBL" id="JARCJK010000003">
    <property type="protein sequence ID" value="MDE4165676.1"/>
    <property type="molecule type" value="Genomic_DNA"/>
</dbReference>
<name>A0ABD4X8G4_9RHOB</name>
<protein>
    <submittedName>
        <fullName evidence="1">Uncharacterized protein</fullName>
    </submittedName>
</protein>
<proteinExistence type="predicted"/>
<organism evidence="1 2">
    <name type="scientific">Phaeobacter gallaeciensis</name>
    <dbReference type="NCBI Taxonomy" id="60890"/>
    <lineage>
        <taxon>Bacteria</taxon>
        <taxon>Pseudomonadati</taxon>
        <taxon>Pseudomonadota</taxon>
        <taxon>Alphaproteobacteria</taxon>
        <taxon>Rhodobacterales</taxon>
        <taxon>Roseobacteraceae</taxon>
        <taxon>Phaeobacter</taxon>
    </lineage>
</organism>
<comment type="caution">
    <text evidence="1">The sequence shown here is derived from an EMBL/GenBank/DDBJ whole genome shotgun (WGS) entry which is preliminary data.</text>
</comment>
<dbReference type="AlphaFoldDB" id="A0ABD4X8G4"/>
<gene>
    <name evidence="1" type="ORF">PXK24_08215</name>
</gene>
<dbReference type="RefSeq" id="WP_165832696.1">
    <property type="nucleotide sequence ID" value="NZ_JARCIZ010000009.1"/>
</dbReference>
<dbReference type="Proteomes" id="UP001218364">
    <property type="component" value="Unassembled WGS sequence"/>
</dbReference>
<evidence type="ECO:0000313" key="2">
    <source>
        <dbReference type="Proteomes" id="UP001218364"/>
    </source>
</evidence>
<evidence type="ECO:0000313" key="1">
    <source>
        <dbReference type="EMBL" id="MDE4165676.1"/>
    </source>
</evidence>
<accession>A0ABD4X8G4</accession>
<reference evidence="1 2" key="1">
    <citation type="submission" date="2023-02" db="EMBL/GenBank/DDBJ databases">
        <title>Population genomics of bacteria associated with diatom.</title>
        <authorList>
            <person name="Xie J."/>
            <person name="Wang H."/>
        </authorList>
    </citation>
    <scope>NUCLEOTIDE SEQUENCE [LARGE SCALE GENOMIC DNA]</scope>
    <source>
        <strain evidence="1 2">PT47_8</strain>
    </source>
</reference>